<dbReference type="Pfam" id="PF22995">
    <property type="entry name" value="C2CH-3rd_BIRD-IDD"/>
    <property type="match status" value="1"/>
</dbReference>
<dbReference type="GO" id="GO:0000981">
    <property type="term" value="F:DNA-binding transcription factor activity, RNA polymerase II-specific"/>
    <property type="evidence" value="ECO:0007669"/>
    <property type="project" value="TreeGrafter"/>
</dbReference>
<dbReference type="OrthoDB" id="10018191at2759"/>
<accession>A0A2V1D6P4</accession>
<evidence type="ECO:0000313" key="10">
    <source>
        <dbReference type="Proteomes" id="UP000244855"/>
    </source>
</evidence>
<sequence length="73" mass="8383">CDKVYTRKENLDAHYRSHTGERPWACQKCGKAFARKGEAHRHEKTCGVTDKDLYLCIHCGKGLTKPDGLKRHQ</sequence>
<evidence type="ECO:0000256" key="6">
    <source>
        <dbReference type="ARBA" id="ARBA00023163"/>
    </source>
</evidence>
<keyword evidence="6" id="KW-0804">Transcription</keyword>
<evidence type="ECO:0000256" key="7">
    <source>
        <dbReference type="PROSITE-ProRule" id="PRU00042"/>
    </source>
</evidence>
<dbReference type="Pfam" id="PF00096">
    <property type="entry name" value="zf-C2H2"/>
    <property type="match status" value="1"/>
</dbReference>
<dbReference type="Gene3D" id="3.30.160.60">
    <property type="entry name" value="Classic Zinc Finger"/>
    <property type="match status" value="2"/>
</dbReference>
<feature type="domain" description="C2H2-type" evidence="8">
    <location>
        <begin position="54"/>
        <end position="73"/>
    </location>
</feature>
<evidence type="ECO:0000259" key="8">
    <source>
        <dbReference type="PROSITE" id="PS50157"/>
    </source>
</evidence>
<dbReference type="InterPro" id="IPR055187">
    <property type="entry name" value="C2CH-3rd_BIRD-IDD"/>
</dbReference>
<evidence type="ECO:0000256" key="1">
    <source>
        <dbReference type="ARBA" id="ARBA00022723"/>
    </source>
</evidence>
<evidence type="ECO:0000256" key="2">
    <source>
        <dbReference type="ARBA" id="ARBA00022737"/>
    </source>
</evidence>
<protein>
    <submittedName>
        <fullName evidence="9">A designed zinc finger protein bound To Dna</fullName>
    </submittedName>
</protein>
<dbReference type="GO" id="GO:0008270">
    <property type="term" value="F:zinc ion binding"/>
    <property type="evidence" value="ECO:0007669"/>
    <property type="project" value="UniProtKB-KW"/>
</dbReference>
<name>A0A2V1D6P4_9PLEO</name>
<dbReference type="GO" id="GO:0000978">
    <property type="term" value="F:RNA polymerase II cis-regulatory region sequence-specific DNA binding"/>
    <property type="evidence" value="ECO:0007669"/>
    <property type="project" value="TreeGrafter"/>
</dbReference>
<feature type="domain" description="C2H2-type" evidence="8">
    <location>
        <begin position="1"/>
        <end position="23"/>
    </location>
</feature>
<feature type="non-terminal residue" evidence="9">
    <location>
        <position position="73"/>
    </location>
</feature>
<feature type="non-terminal residue" evidence="9">
    <location>
        <position position="1"/>
    </location>
</feature>
<keyword evidence="10" id="KW-1185">Reference proteome</keyword>
<reference evidence="9 10" key="1">
    <citation type="journal article" date="2018" name="Sci. Rep.">
        <title>Comparative genomics provides insights into the lifestyle and reveals functional heterogeneity of dark septate endophytic fungi.</title>
        <authorList>
            <person name="Knapp D.G."/>
            <person name="Nemeth J.B."/>
            <person name="Barry K."/>
            <person name="Hainaut M."/>
            <person name="Henrissat B."/>
            <person name="Johnson J."/>
            <person name="Kuo A."/>
            <person name="Lim J.H.P."/>
            <person name="Lipzen A."/>
            <person name="Nolan M."/>
            <person name="Ohm R.A."/>
            <person name="Tamas L."/>
            <person name="Grigoriev I.V."/>
            <person name="Spatafora J.W."/>
            <person name="Nagy L.G."/>
            <person name="Kovacs G.M."/>
        </authorList>
    </citation>
    <scope>NUCLEOTIDE SEQUENCE [LARGE SCALE GENOMIC DNA]</scope>
    <source>
        <strain evidence="9 10">DSE2036</strain>
    </source>
</reference>
<dbReference type="SUPFAM" id="SSF57667">
    <property type="entry name" value="beta-beta-alpha zinc fingers"/>
    <property type="match status" value="1"/>
</dbReference>
<proteinExistence type="predicted"/>
<organism evidence="9 10">
    <name type="scientific">Periconia macrospinosa</name>
    <dbReference type="NCBI Taxonomy" id="97972"/>
    <lineage>
        <taxon>Eukaryota</taxon>
        <taxon>Fungi</taxon>
        <taxon>Dikarya</taxon>
        <taxon>Ascomycota</taxon>
        <taxon>Pezizomycotina</taxon>
        <taxon>Dothideomycetes</taxon>
        <taxon>Pleosporomycetidae</taxon>
        <taxon>Pleosporales</taxon>
        <taxon>Massarineae</taxon>
        <taxon>Periconiaceae</taxon>
        <taxon>Periconia</taxon>
    </lineage>
</organism>
<dbReference type="EMBL" id="KZ805571">
    <property type="protein sequence ID" value="PVH93732.1"/>
    <property type="molecule type" value="Genomic_DNA"/>
</dbReference>
<dbReference type="InterPro" id="IPR036236">
    <property type="entry name" value="Znf_C2H2_sf"/>
</dbReference>
<dbReference type="PANTHER" id="PTHR23235">
    <property type="entry name" value="KRUEPPEL-LIKE TRANSCRIPTION FACTOR"/>
    <property type="match status" value="1"/>
</dbReference>
<keyword evidence="2" id="KW-0677">Repeat</keyword>
<keyword evidence="1" id="KW-0479">Metal-binding</keyword>
<dbReference type="PANTHER" id="PTHR23235:SF120">
    <property type="entry name" value="KRUPPEL-LIKE FACTOR 15"/>
    <property type="match status" value="1"/>
</dbReference>
<dbReference type="PROSITE" id="PS50157">
    <property type="entry name" value="ZINC_FINGER_C2H2_2"/>
    <property type="match status" value="3"/>
</dbReference>
<keyword evidence="4" id="KW-0862">Zinc</keyword>
<dbReference type="InterPro" id="IPR013087">
    <property type="entry name" value="Znf_C2H2_type"/>
</dbReference>
<evidence type="ECO:0000256" key="4">
    <source>
        <dbReference type="ARBA" id="ARBA00022833"/>
    </source>
</evidence>
<dbReference type="STRING" id="97972.A0A2V1D6P4"/>
<dbReference type="FunFam" id="3.30.160.60:FF:002343">
    <property type="entry name" value="Zinc finger protein 33A"/>
    <property type="match status" value="1"/>
</dbReference>
<gene>
    <name evidence="9" type="ORF">DM02DRAFT_496410</name>
</gene>
<keyword evidence="3 7" id="KW-0863">Zinc-finger</keyword>
<dbReference type="AlphaFoldDB" id="A0A2V1D6P4"/>
<evidence type="ECO:0000313" key="9">
    <source>
        <dbReference type="EMBL" id="PVH93732.1"/>
    </source>
</evidence>
<feature type="domain" description="C2H2-type" evidence="8">
    <location>
        <begin position="24"/>
        <end position="52"/>
    </location>
</feature>
<evidence type="ECO:0000256" key="5">
    <source>
        <dbReference type="ARBA" id="ARBA00023015"/>
    </source>
</evidence>
<keyword evidence="5" id="KW-0805">Transcription regulation</keyword>
<evidence type="ECO:0000256" key="3">
    <source>
        <dbReference type="ARBA" id="ARBA00022771"/>
    </source>
</evidence>
<dbReference type="Proteomes" id="UP000244855">
    <property type="component" value="Unassembled WGS sequence"/>
</dbReference>